<evidence type="ECO:0000256" key="1">
    <source>
        <dbReference type="ARBA" id="ARBA00022670"/>
    </source>
</evidence>
<dbReference type="InterPro" id="IPR036264">
    <property type="entry name" value="Bact_exopeptidase_dim_dom"/>
</dbReference>
<keyword evidence="2" id="KW-0479">Metal-binding</keyword>
<dbReference type="Gene3D" id="3.30.70.360">
    <property type="match status" value="1"/>
</dbReference>
<proteinExistence type="predicted"/>
<dbReference type="EMBL" id="FNUX01000010">
    <property type="protein sequence ID" value="SEF80766.1"/>
    <property type="molecule type" value="Genomic_DNA"/>
</dbReference>
<sequence length="482" mass="53628">MLNISTDALVYTQNRRARFIFELKEFVRFPSVSAQPQYKGDIQRCAAWLADHLKKIGMERVAVIPTSGHPVVYAEKCHAPGKPTVLIYGHYDVQPAEPRIEWRSPPFDPIILGDDLYGRGASDDKGQLFTHVKAFEALLRSGRELPVNIKCLFEGEEEIGSPNLPAFMIANRQILAADCVVISDTQIPSVSQPAITYALRGSISLELEISGQKRELHSGVLGGAIHNPLQALCEMIAQMHDQTGHIAIPGFYDRVRRWDAKERAYMRRVGPSDEKVLQDAGAAMGWGERDYSLYERTTIRPAITVTTMHGGYQGGGVKAAIPTHGLVKLNFRLVPDQDPQEIDRLFREYVEQITPTGMRTRIRTFASSRPVLISRNHPAVIAAAHAYRHGFGTAPVFLRNGGTIPVAGLIQEILHLPIVLMGFGLPDDGIHGPNEKFHLPNFFNGIETSIRFLTAIGQGQHASLVRRDDSQHIRNTVTFRRS</sequence>
<dbReference type="Pfam" id="PF07687">
    <property type="entry name" value="M20_dimer"/>
    <property type="match status" value="1"/>
</dbReference>
<dbReference type="Gene3D" id="3.40.630.10">
    <property type="entry name" value="Zn peptidases"/>
    <property type="match status" value="1"/>
</dbReference>
<dbReference type="AlphaFoldDB" id="A0A1H5V0L8"/>
<protein>
    <submittedName>
        <fullName evidence="5">Acetylornithine deacetylase/Succinyl-diaminopimelate desuccinylase</fullName>
    </submittedName>
</protein>
<keyword evidence="3" id="KW-0378">Hydrolase</keyword>
<dbReference type="PANTHER" id="PTHR43270:SF12">
    <property type="entry name" value="SUCCINYL-DIAMINOPIMELATE DESUCCINYLASE"/>
    <property type="match status" value="1"/>
</dbReference>
<dbReference type="PANTHER" id="PTHR43270">
    <property type="entry name" value="BETA-ALA-HIS DIPEPTIDASE"/>
    <property type="match status" value="1"/>
</dbReference>
<dbReference type="InterPro" id="IPR051458">
    <property type="entry name" value="Cyt/Met_Dipeptidase"/>
</dbReference>
<dbReference type="InterPro" id="IPR002933">
    <property type="entry name" value="Peptidase_M20"/>
</dbReference>
<accession>A0A1H5V0L8</accession>
<dbReference type="RefSeq" id="WP_181023781.1">
    <property type="nucleotide sequence ID" value="NZ_FNUX01000010.1"/>
</dbReference>
<evidence type="ECO:0000256" key="3">
    <source>
        <dbReference type="ARBA" id="ARBA00022801"/>
    </source>
</evidence>
<dbReference type="InterPro" id="IPR011650">
    <property type="entry name" value="Peptidase_M20_dimer"/>
</dbReference>
<dbReference type="Pfam" id="PF01546">
    <property type="entry name" value="Peptidase_M20"/>
    <property type="match status" value="1"/>
</dbReference>
<dbReference type="NCBIfam" id="NF006053">
    <property type="entry name" value="PRK08201.1"/>
    <property type="match status" value="1"/>
</dbReference>
<dbReference type="SUPFAM" id="SSF55031">
    <property type="entry name" value="Bacterial exopeptidase dimerisation domain"/>
    <property type="match status" value="1"/>
</dbReference>
<name>A0A1H5V0L8_9PROT</name>
<dbReference type="NCBIfam" id="NF005914">
    <property type="entry name" value="PRK07907.1"/>
    <property type="match status" value="1"/>
</dbReference>
<evidence type="ECO:0000313" key="6">
    <source>
        <dbReference type="Proteomes" id="UP000236753"/>
    </source>
</evidence>
<dbReference type="GO" id="GO:0008233">
    <property type="term" value="F:peptidase activity"/>
    <property type="evidence" value="ECO:0007669"/>
    <property type="project" value="UniProtKB-KW"/>
</dbReference>
<evidence type="ECO:0000256" key="2">
    <source>
        <dbReference type="ARBA" id="ARBA00022723"/>
    </source>
</evidence>
<feature type="domain" description="Peptidase M20 dimerisation" evidence="4">
    <location>
        <begin position="197"/>
        <end position="355"/>
    </location>
</feature>
<gene>
    <name evidence="5" type="ORF">SAMN05216334_11056</name>
</gene>
<keyword evidence="1" id="KW-0645">Protease</keyword>
<dbReference type="SUPFAM" id="SSF53187">
    <property type="entry name" value="Zn-dependent exopeptidases"/>
    <property type="match status" value="1"/>
</dbReference>
<dbReference type="Proteomes" id="UP000236753">
    <property type="component" value="Unassembled WGS sequence"/>
</dbReference>
<reference evidence="5 6" key="1">
    <citation type="submission" date="2016-10" db="EMBL/GenBank/DDBJ databases">
        <authorList>
            <person name="de Groot N.N."/>
        </authorList>
    </citation>
    <scope>NUCLEOTIDE SEQUENCE [LARGE SCALE GENOMIC DNA]</scope>
    <source>
        <strain evidence="5 6">Nm13</strain>
    </source>
</reference>
<dbReference type="GO" id="GO:0046872">
    <property type="term" value="F:metal ion binding"/>
    <property type="evidence" value="ECO:0007669"/>
    <property type="project" value="UniProtKB-KW"/>
</dbReference>
<dbReference type="NCBIfam" id="NF006579">
    <property type="entry name" value="PRK09104.1"/>
    <property type="match status" value="1"/>
</dbReference>
<dbReference type="GO" id="GO:0006508">
    <property type="term" value="P:proteolysis"/>
    <property type="evidence" value="ECO:0007669"/>
    <property type="project" value="UniProtKB-KW"/>
</dbReference>
<evidence type="ECO:0000259" key="4">
    <source>
        <dbReference type="Pfam" id="PF07687"/>
    </source>
</evidence>
<organism evidence="5 6">
    <name type="scientific">Nitrosomonas ureae</name>
    <dbReference type="NCBI Taxonomy" id="44577"/>
    <lineage>
        <taxon>Bacteria</taxon>
        <taxon>Pseudomonadati</taxon>
        <taxon>Pseudomonadota</taxon>
        <taxon>Betaproteobacteria</taxon>
        <taxon>Nitrosomonadales</taxon>
        <taxon>Nitrosomonadaceae</taxon>
        <taxon>Nitrosomonas</taxon>
    </lineage>
</organism>
<evidence type="ECO:0000313" key="5">
    <source>
        <dbReference type="EMBL" id="SEF80766.1"/>
    </source>
</evidence>